<feature type="transmembrane region" description="Helical" evidence="6">
    <location>
        <begin position="12"/>
        <end position="31"/>
    </location>
</feature>
<dbReference type="AlphaFoldDB" id="A0ABD5WST9"/>
<evidence type="ECO:0000256" key="2">
    <source>
        <dbReference type="ARBA" id="ARBA00022475"/>
    </source>
</evidence>
<name>A0ABD5WST9_9EURY</name>
<comment type="subcellular location">
    <subcellularLocation>
        <location evidence="1">Cell membrane</location>
        <topology evidence="1">Multi-pass membrane protein</topology>
    </subcellularLocation>
</comment>
<proteinExistence type="predicted"/>
<keyword evidence="3 6" id="KW-0812">Transmembrane</keyword>
<dbReference type="GeneID" id="79304834"/>
<gene>
    <name evidence="7" type="ORF">ACFQJ6_18740</name>
</gene>
<evidence type="ECO:0000256" key="5">
    <source>
        <dbReference type="ARBA" id="ARBA00023136"/>
    </source>
</evidence>
<dbReference type="RefSeq" id="WP_276280211.1">
    <property type="nucleotide sequence ID" value="NZ_CP119809.1"/>
</dbReference>
<dbReference type="EMBL" id="JBHSZH010000005">
    <property type="protein sequence ID" value="MFC7081825.1"/>
    <property type="molecule type" value="Genomic_DNA"/>
</dbReference>
<dbReference type="PANTHER" id="PTHR33452">
    <property type="entry name" value="OXIDOREDUCTASE CATD-RELATED"/>
    <property type="match status" value="1"/>
</dbReference>
<evidence type="ECO:0000313" key="7">
    <source>
        <dbReference type="EMBL" id="MFC7081825.1"/>
    </source>
</evidence>
<evidence type="ECO:0000256" key="3">
    <source>
        <dbReference type="ARBA" id="ARBA00022692"/>
    </source>
</evidence>
<dbReference type="GO" id="GO:0005886">
    <property type="term" value="C:plasma membrane"/>
    <property type="evidence" value="ECO:0007669"/>
    <property type="project" value="UniProtKB-SubCell"/>
</dbReference>
<keyword evidence="2" id="KW-1003">Cell membrane</keyword>
<evidence type="ECO:0000313" key="8">
    <source>
        <dbReference type="Proteomes" id="UP001596407"/>
    </source>
</evidence>
<keyword evidence="4 6" id="KW-1133">Transmembrane helix</keyword>
<dbReference type="Proteomes" id="UP001596407">
    <property type="component" value="Unassembled WGS sequence"/>
</dbReference>
<evidence type="ECO:0000256" key="4">
    <source>
        <dbReference type="ARBA" id="ARBA00022989"/>
    </source>
</evidence>
<protein>
    <submittedName>
        <fullName evidence="7">DoxX family protein</fullName>
    </submittedName>
</protein>
<dbReference type="InterPro" id="IPR051907">
    <property type="entry name" value="DoxX-like_oxidoreductase"/>
</dbReference>
<comment type="caution">
    <text evidence="7">The sequence shown here is derived from an EMBL/GenBank/DDBJ whole genome shotgun (WGS) entry which is preliminary data.</text>
</comment>
<feature type="transmembrane region" description="Helical" evidence="6">
    <location>
        <begin position="114"/>
        <end position="133"/>
    </location>
</feature>
<keyword evidence="8" id="KW-1185">Reference proteome</keyword>
<dbReference type="PANTHER" id="PTHR33452:SF1">
    <property type="entry name" value="INNER MEMBRANE PROTEIN YPHA-RELATED"/>
    <property type="match status" value="1"/>
</dbReference>
<dbReference type="Pfam" id="PF07681">
    <property type="entry name" value="DoxX"/>
    <property type="match status" value="1"/>
</dbReference>
<organism evidence="7 8">
    <name type="scientific">Halorussus caseinilyticus</name>
    <dbReference type="NCBI Taxonomy" id="3034025"/>
    <lineage>
        <taxon>Archaea</taxon>
        <taxon>Methanobacteriati</taxon>
        <taxon>Methanobacteriota</taxon>
        <taxon>Stenosarchaea group</taxon>
        <taxon>Halobacteria</taxon>
        <taxon>Halobacteriales</taxon>
        <taxon>Haladaptataceae</taxon>
        <taxon>Halorussus</taxon>
    </lineage>
</organism>
<evidence type="ECO:0000256" key="1">
    <source>
        <dbReference type="ARBA" id="ARBA00004651"/>
    </source>
</evidence>
<dbReference type="InterPro" id="IPR032808">
    <property type="entry name" value="DoxX"/>
</dbReference>
<reference evidence="7 8" key="1">
    <citation type="journal article" date="2019" name="Int. J. Syst. Evol. Microbiol.">
        <title>The Global Catalogue of Microorganisms (GCM) 10K type strain sequencing project: providing services to taxonomists for standard genome sequencing and annotation.</title>
        <authorList>
            <consortium name="The Broad Institute Genomics Platform"/>
            <consortium name="The Broad Institute Genome Sequencing Center for Infectious Disease"/>
            <person name="Wu L."/>
            <person name="Ma J."/>
        </authorList>
    </citation>
    <scope>NUCLEOTIDE SEQUENCE [LARGE SCALE GENOMIC DNA]</scope>
    <source>
        <strain evidence="7 8">DT72</strain>
    </source>
</reference>
<evidence type="ECO:0000256" key="6">
    <source>
        <dbReference type="SAM" id="Phobius"/>
    </source>
</evidence>
<keyword evidence="5 6" id="KW-0472">Membrane</keyword>
<accession>A0ABD5WST9</accession>
<sequence length="136" mass="13938">MAVETVSSVAFLVGRVLFGGVLAFTGVNHFLQADQMAGYAEAKGAPAPTLSVYGSGVLLVLGGASIVLGAFPLVGAAALVGFLVVATPMFHDFWSVEDPQQRQQEMTDFLKNVALIGGALVLLAVSGGSWPFAVGL</sequence>